<dbReference type="PANTHER" id="PTHR43759:SF1">
    <property type="entry name" value="GLUCOSE IMPORT SYSTEM PERMEASE PROTEIN GLCT"/>
    <property type="match status" value="1"/>
</dbReference>
<dbReference type="PANTHER" id="PTHR43759">
    <property type="entry name" value="TREHALOSE TRANSPORT SYSTEM PERMEASE PROTEIN SUGA"/>
    <property type="match status" value="1"/>
</dbReference>
<comment type="subcellular location">
    <subcellularLocation>
        <location evidence="5">Cell membrane</location>
        <topology evidence="5">Multi-pass membrane protein</topology>
    </subcellularLocation>
    <subcellularLocation>
        <location evidence="1">Membrane</location>
        <topology evidence="1">Multi-pass membrane protein</topology>
    </subcellularLocation>
</comment>
<name>A0A6L9XUN5_9MICO</name>
<evidence type="ECO:0000256" key="3">
    <source>
        <dbReference type="ARBA" id="ARBA00022989"/>
    </source>
</evidence>
<evidence type="ECO:0000256" key="2">
    <source>
        <dbReference type="ARBA" id="ARBA00022692"/>
    </source>
</evidence>
<dbReference type="GO" id="GO:0055085">
    <property type="term" value="P:transmembrane transport"/>
    <property type="evidence" value="ECO:0007669"/>
    <property type="project" value="InterPro"/>
</dbReference>
<dbReference type="Proteomes" id="UP000474967">
    <property type="component" value="Unassembled WGS sequence"/>
</dbReference>
<organism evidence="7 8">
    <name type="scientific">Leifsonia tongyongensis</name>
    <dbReference type="NCBI Taxonomy" id="1268043"/>
    <lineage>
        <taxon>Bacteria</taxon>
        <taxon>Bacillati</taxon>
        <taxon>Actinomycetota</taxon>
        <taxon>Actinomycetes</taxon>
        <taxon>Micrococcales</taxon>
        <taxon>Microbacteriaceae</taxon>
        <taxon>Leifsonia</taxon>
    </lineage>
</organism>
<keyword evidence="3 5" id="KW-1133">Transmembrane helix</keyword>
<feature type="transmembrane region" description="Helical" evidence="5">
    <location>
        <begin position="135"/>
        <end position="165"/>
    </location>
</feature>
<evidence type="ECO:0000256" key="1">
    <source>
        <dbReference type="ARBA" id="ARBA00004141"/>
    </source>
</evidence>
<proteinExistence type="inferred from homology"/>
<keyword evidence="5" id="KW-0813">Transport</keyword>
<dbReference type="InterPro" id="IPR052730">
    <property type="entry name" value="Sugar_ABC_transporter"/>
</dbReference>
<evidence type="ECO:0000259" key="6">
    <source>
        <dbReference type="PROSITE" id="PS50928"/>
    </source>
</evidence>
<dbReference type="AlphaFoldDB" id="A0A6L9XUN5"/>
<dbReference type="EMBL" id="JAAGWY010000001">
    <property type="protein sequence ID" value="NEN04977.1"/>
    <property type="molecule type" value="Genomic_DNA"/>
</dbReference>
<dbReference type="InterPro" id="IPR000515">
    <property type="entry name" value="MetI-like"/>
</dbReference>
<dbReference type="Gene3D" id="1.10.3720.10">
    <property type="entry name" value="MetI-like"/>
    <property type="match status" value="1"/>
</dbReference>
<dbReference type="SUPFAM" id="SSF161098">
    <property type="entry name" value="MetI-like"/>
    <property type="match status" value="1"/>
</dbReference>
<feature type="domain" description="ABC transmembrane type-1" evidence="6">
    <location>
        <begin position="57"/>
        <end position="266"/>
    </location>
</feature>
<comment type="caution">
    <text evidence="7">The sequence shown here is derived from an EMBL/GenBank/DDBJ whole genome shotgun (WGS) entry which is preliminary data.</text>
</comment>
<feature type="transmembrane region" description="Helical" evidence="5">
    <location>
        <begin position="245"/>
        <end position="267"/>
    </location>
</feature>
<keyword evidence="4 5" id="KW-0472">Membrane</keyword>
<evidence type="ECO:0000256" key="4">
    <source>
        <dbReference type="ARBA" id="ARBA00023136"/>
    </source>
</evidence>
<accession>A0A6L9XUN5</accession>
<feature type="transmembrane region" description="Helical" evidence="5">
    <location>
        <begin position="186"/>
        <end position="208"/>
    </location>
</feature>
<dbReference type="CDD" id="cd06261">
    <property type="entry name" value="TM_PBP2"/>
    <property type="match status" value="1"/>
</dbReference>
<dbReference type="Pfam" id="PF00528">
    <property type="entry name" value="BPD_transp_1"/>
    <property type="match status" value="1"/>
</dbReference>
<comment type="similarity">
    <text evidence="5">Belongs to the binding-protein-dependent transport system permease family.</text>
</comment>
<protein>
    <submittedName>
        <fullName evidence="7">Sugar ABC transporter permease</fullName>
    </submittedName>
</protein>
<evidence type="ECO:0000313" key="7">
    <source>
        <dbReference type="EMBL" id="NEN04977.1"/>
    </source>
</evidence>
<dbReference type="PROSITE" id="PS50928">
    <property type="entry name" value="ABC_TM1"/>
    <property type="match status" value="1"/>
</dbReference>
<feature type="transmembrane region" description="Helical" evidence="5">
    <location>
        <begin position="53"/>
        <end position="79"/>
    </location>
</feature>
<sequence>MLSTPLVLFLALLVAFPIVNGITSSLQNHTLLDPTATWAGFKNYGAVLSDGNFWHALLFTLGYTIVVTAFELVLGFMLALLFDKAFPGKKFFLSALILPIMIAPALMGIMFRLMLSANIGIVPAVLDAMGINVSLLSAGTVIPMLVILDIIQWTSFTFLLFHAALQGVPAELHEAAQLDRASKSRYVFSILIPLMASTIFITGFLRAIDGFRTFDTINVLTAGGPGTETTTLSIYVYKILSGGNFGLASAAAVLIALIMLPIIPFVIRRITSGATS</sequence>
<dbReference type="GO" id="GO:0005886">
    <property type="term" value="C:plasma membrane"/>
    <property type="evidence" value="ECO:0007669"/>
    <property type="project" value="UniProtKB-SubCell"/>
</dbReference>
<feature type="transmembrane region" description="Helical" evidence="5">
    <location>
        <begin position="91"/>
        <end position="115"/>
    </location>
</feature>
<dbReference type="InterPro" id="IPR035906">
    <property type="entry name" value="MetI-like_sf"/>
</dbReference>
<gene>
    <name evidence="7" type="ORF">G3T36_03750</name>
</gene>
<reference evidence="7 8" key="1">
    <citation type="journal article" date="2014" name="J. Microbiol.">
        <title>Diaminobutyricibacter tongyongensis gen. nov., sp. nov. and Homoserinibacter gongjuensis gen. nov., sp. nov. belong to the family Microbacteriaceae.</title>
        <authorList>
            <person name="Kim S.J."/>
            <person name="Ahn J.H."/>
            <person name="Weon H.Y."/>
            <person name="Hamada M."/>
            <person name="Suzuki K."/>
            <person name="Kwon S.W."/>
        </authorList>
    </citation>
    <scope>NUCLEOTIDE SEQUENCE [LARGE SCALE GENOMIC DNA]</scope>
    <source>
        <strain evidence="7 8">NBRC 108724</strain>
    </source>
</reference>
<dbReference type="RefSeq" id="WP_163288054.1">
    <property type="nucleotide sequence ID" value="NZ_JAAGWY010000001.1"/>
</dbReference>
<keyword evidence="2 5" id="KW-0812">Transmembrane</keyword>
<keyword evidence="8" id="KW-1185">Reference proteome</keyword>
<evidence type="ECO:0000256" key="5">
    <source>
        <dbReference type="RuleBase" id="RU363032"/>
    </source>
</evidence>
<evidence type="ECO:0000313" key="8">
    <source>
        <dbReference type="Proteomes" id="UP000474967"/>
    </source>
</evidence>